<protein>
    <submittedName>
        <fullName evidence="1">Uncharacterized protein</fullName>
    </submittedName>
</protein>
<sequence>MSIRELEIGMSFRWHLHVVLEFERNLEEKRVCQGDDSPLRSVFLTTDKLRLGQQEVSGEFPFELDESLSLVPTPLSAISKSRWNVFT</sequence>
<comment type="caution">
    <text evidence="1">The sequence shown here is derived from an EMBL/GenBank/DDBJ whole genome shotgun (WGS) entry which is preliminary data.</text>
</comment>
<accession>A0AAV4N6K8</accession>
<organism evidence="1 2">
    <name type="scientific">Caerostris extrusa</name>
    <name type="common">Bark spider</name>
    <name type="synonym">Caerostris bankana</name>
    <dbReference type="NCBI Taxonomy" id="172846"/>
    <lineage>
        <taxon>Eukaryota</taxon>
        <taxon>Metazoa</taxon>
        <taxon>Ecdysozoa</taxon>
        <taxon>Arthropoda</taxon>
        <taxon>Chelicerata</taxon>
        <taxon>Arachnida</taxon>
        <taxon>Araneae</taxon>
        <taxon>Araneomorphae</taxon>
        <taxon>Entelegynae</taxon>
        <taxon>Araneoidea</taxon>
        <taxon>Araneidae</taxon>
        <taxon>Caerostris</taxon>
    </lineage>
</organism>
<proteinExistence type="predicted"/>
<name>A0AAV4N6K8_CAEEX</name>
<dbReference type="EMBL" id="BPLR01020462">
    <property type="protein sequence ID" value="GIX79064.1"/>
    <property type="molecule type" value="Genomic_DNA"/>
</dbReference>
<dbReference type="Proteomes" id="UP001054945">
    <property type="component" value="Unassembled WGS sequence"/>
</dbReference>
<evidence type="ECO:0000313" key="2">
    <source>
        <dbReference type="Proteomes" id="UP001054945"/>
    </source>
</evidence>
<evidence type="ECO:0000313" key="1">
    <source>
        <dbReference type="EMBL" id="GIX79064.1"/>
    </source>
</evidence>
<keyword evidence="2" id="KW-1185">Reference proteome</keyword>
<reference evidence="1 2" key="1">
    <citation type="submission" date="2021-06" db="EMBL/GenBank/DDBJ databases">
        <title>Caerostris extrusa draft genome.</title>
        <authorList>
            <person name="Kono N."/>
            <person name="Arakawa K."/>
        </authorList>
    </citation>
    <scope>NUCLEOTIDE SEQUENCE [LARGE SCALE GENOMIC DNA]</scope>
</reference>
<dbReference type="AlphaFoldDB" id="A0AAV4N6K8"/>
<gene>
    <name evidence="1" type="ORF">CEXT_622731</name>
</gene>